<dbReference type="InterPro" id="IPR032675">
    <property type="entry name" value="LRR_dom_sf"/>
</dbReference>
<evidence type="ECO:0000313" key="1">
    <source>
        <dbReference type="EMBL" id="CAG8497221.1"/>
    </source>
</evidence>
<dbReference type="Proteomes" id="UP000789570">
    <property type="component" value="Unassembled WGS sequence"/>
</dbReference>
<proteinExistence type="predicted"/>
<organism evidence="1 2">
    <name type="scientific">Funneliformis caledonium</name>
    <dbReference type="NCBI Taxonomy" id="1117310"/>
    <lineage>
        <taxon>Eukaryota</taxon>
        <taxon>Fungi</taxon>
        <taxon>Fungi incertae sedis</taxon>
        <taxon>Mucoromycota</taxon>
        <taxon>Glomeromycotina</taxon>
        <taxon>Glomeromycetes</taxon>
        <taxon>Glomerales</taxon>
        <taxon>Glomeraceae</taxon>
        <taxon>Funneliformis</taxon>
    </lineage>
</organism>
<dbReference type="AlphaFoldDB" id="A0A9N8ZIQ7"/>
<accession>A0A9N8ZIQ7</accession>
<dbReference type="Gene3D" id="3.80.10.10">
    <property type="entry name" value="Ribonuclease Inhibitor"/>
    <property type="match status" value="2"/>
</dbReference>
<comment type="caution">
    <text evidence="1">The sequence shown here is derived from an EMBL/GenBank/DDBJ whole genome shotgun (WGS) entry which is preliminary data.</text>
</comment>
<name>A0A9N8ZIQ7_9GLOM</name>
<protein>
    <submittedName>
        <fullName evidence="1">2236_t:CDS:1</fullName>
    </submittedName>
</protein>
<evidence type="ECO:0000313" key="2">
    <source>
        <dbReference type="Proteomes" id="UP000789570"/>
    </source>
</evidence>
<keyword evidence="2" id="KW-1185">Reference proteome</keyword>
<reference evidence="1" key="1">
    <citation type="submission" date="2021-06" db="EMBL/GenBank/DDBJ databases">
        <authorList>
            <person name="Kallberg Y."/>
            <person name="Tangrot J."/>
            <person name="Rosling A."/>
        </authorList>
    </citation>
    <scope>NUCLEOTIDE SEQUENCE</scope>
    <source>
        <strain evidence="1">UK204</strain>
    </source>
</reference>
<dbReference type="SUPFAM" id="SSF52047">
    <property type="entry name" value="RNI-like"/>
    <property type="match status" value="1"/>
</dbReference>
<sequence>MASKLYLEILQNIFKYHKDDIETLHSILLVNRLWARVVIEILWRNPFKFAHIKIFQPKIYYVYKAYKELLNIYRHFIDDGVKKELLFDYPSFLKTLNWKYLRFEEDGIQLFSMFIQRSARITKLKINDLSRGNERLFFIDHDLVQRITPLSRIDSLKINNKNPSYFKIFSNSFKNLNTIIIDCYSSNHRELSKFIRVQKNLKKLIIKREFPDIEEGIKFQSNSVTHVKLAKRKYLWKSNSLINLQYCINLEQLEFSNWNLDNEDSQLLLSMNFPNLKSLIFDYSTVDYEDLISIIKVHRSNLKYLCFNDCILDHDLKDLSNIINQFCSQLSTFRFQTHLKFSRNCKHSIIKNLKDFILKLEIFQLEFLDSNNLDRSFLEFKAPFNWKSIMIKFNIIA</sequence>
<dbReference type="EMBL" id="CAJVPQ010000620">
    <property type="protein sequence ID" value="CAG8497221.1"/>
    <property type="molecule type" value="Genomic_DNA"/>
</dbReference>
<dbReference type="OrthoDB" id="2367191at2759"/>
<gene>
    <name evidence="1" type="ORF">FCALED_LOCUS3519</name>
</gene>